<protein>
    <submittedName>
        <fullName evidence="1">Uncharacterized protein</fullName>
    </submittedName>
</protein>
<accession>A0ACD5EJK7</accession>
<name>A0ACD5EJK7_9HYPH</name>
<sequence>MRERIENLIEQLIELLDRLDGDPDIELDPAEDGIADFDGLIEQVALPGFREAAV</sequence>
<evidence type="ECO:0000313" key="2">
    <source>
        <dbReference type="Proteomes" id="UP000078465"/>
    </source>
</evidence>
<dbReference type="Proteomes" id="UP000078465">
    <property type="component" value="Chromosome"/>
</dbReference>
<evidence type="ECO:0000313" key="1">
    <source>
        <dbReference type="EMBL" id="XKM39354.1"/>
    </source>
</evidence>
<reference evidence="1" key="1">
    <citation type="submission" date="2024-10" db="EMBL/GenBank/DDBJ databases">
        <title>Strain of Rhizobium-related bacteria isolated fromm roots of Vavilovia formosa.</title>
        <authorList>
            <person name="Kimeklis A."/>
            <person name="Afonin A."/>
        </authorList>
    </citation>
    <scope>NUCLEOTIDE SEQUENCE</scope>
    <source>
        <strain evidence="1">Vaf-46</strain>
    </source>
</reference>
<dbReference type="EMBL" id="CP171853">
    <property type="protein sequence ID" value="XKM39354.1"/>
    <property type="molecule type" value="Genomic_DNA"/>
</dbReference>
<organism evidence="1 2">
    <name type="scientific">Rhizobium ruizarguesonis</name>
    <dbReference type="NCBI Taxonomy" id="2081791"/>
    <lineage>
        <taxon>Bacteria</taxon>
        <taxon>Pseudomonadati</taxon>
        <taxon>Pseudomonadota</taxon>
        <taxon>Alphaproteobacteria</taxon>
        <taxon>Hyphomicrobiales</taxon>
        <taxon>Rhizobiaceae</taxon>
        <taxon>Rhizobium/Agrobacterium group</taxon>
        <taxon>Rhizobium</taxon>
    </lineage>
</organism>
<proteinExistence type="predicted"/>
<gene>
    <name evidence="1" type="ORF">A4U53_024255</name>
</gene>